<dbReference type="InterPro" id="IPR004961">
    <property type="entry name" value="Lipase_chaperone"/>
</dbReference>
<dbReference type="Pfam" id="PF03280">
    <property type="entry name" value="Lipase_chap"/>
    <property type="match status" value="1"/>
</dbReference>
<reference evidence="13 14" key="1">
    <citation type="submission" date="2023-11" db="EMBL/GenBank/DDBJ databases">
        <title>MicrobeMod: A computational toolkit for identifying prokaryotic methylation and restriction-modification with nanopore sequencing.</title>
        <authorList>
            <person name="Crits-Christoph A."/>
            <person name="Kang S.C."/>
            <person name="Lee H."/>
            <person name="Ostrov N."/>
        </authorList>
    </citation>
    <scope>NUCLEOTIDE SEQUENCE [LARGE SCALE GENOMIC DNA]</scope>
    <source>
        <strain evidence="13 14">ATCC 25935</strain>
    </source>
</reference>
<organism evidence="13 14">
    <name type="scientific">Duganella zoogloeoides</name>
    <dbReference type="NCBI Taxonomy" id="75659"/>
    <lineage>
        <taxon>Bacteria</taxon>
        <taxon>Pseudomonadati</taxon>
        <taxon>Pseudomonadota</taxon>
        <taxon>Betaproteobacteria</taxon>
        <taxon>Burkholderiales</taxon>
        <taxon>Oxalobacteraceae</taxon>
        <taxon>Telluria group</taxon>
        <taxon>Duganella</taxon>
    </lineage>
</organism>
<sequence>MTSIGCAATFSPQAAARLGELDREEAQWQQRITAWRAQMAALGVGVTLNI</sequence>
<keyword evidence="6" id="KW-0442">Lipid degradation</keyword>
<evidence type="ECO:0000256" key="11">
    <source>
        <dbReference type="ARBA" id="ARBA00030948"/>
    </source>
</evidence>
<evidence type="ECO:0000256" key="5">
    <source>
        <dbReference type="ARBA" id="ARBA00022692"/>
    </source>
</evidence>
<keyword evidence="9" id="KW-0472">Membrane</keyword>
<keyword evidence="3" id="KW-1003">Cell membrane</keyword>
<keyword evidence="5" id="KW-0812">Transmembrane</keyword>
<keyword evidence="7" id="KW-1133">Transmembrane helix</keyword>
<dbReference type="EMBL" id="CP140152">
    <property type="protein sequence ID" value="WQH03086.1"/>
    <property type="molecule type" value="Genomic_DNA"/>
</dbReference>
<dbReference type="Proteomes" id="UP001326110">
    <property type="component" value="Chromosome"/>
</dbReference>
<protein>
    <recommendedName>
        <fullName evidence="11">Lipase helper protein</fullName>
    </recommendedName>
    <alternativeName>
        <fullName evidence="12">Lipase modulator</fullName>
    </alternativeName>
</protein>
<evidence type="ECO:0000256" key="12">
    <source>
        <dbReference type="ARBA" id="ARBA00031542"/>
    </source>
</evidence>
<comment type="subcellular location">
    <subcellularLocation>
        <location evidence="1">Cell inner membrane</location>
        <topology evidence="1">Single-pass membrane protein</topology>
        <orientation evidence="1">Periplasmic side</orientation>
    </subcellularLocation>
</comment>
<evidence type="ECO:0000256" key="7">
    <source>
        <dbReference type="ARBA" id="ARBA00022989"/>
    </source>
</evidence>
<evidence type="ECO:0000256" key="9">
    <source>
        <dbReference type="ARBA" id="ARBA00023136"/>
    </source>
</evidence>
<evidence type="ECO:0000256" key="6">
    <source>
        <dbReference type="ARBA" id="ARBA00022963"/>
    </source>
</evidence>
<keyword evidence="8" id="KW-0443">Lipid metabolism</keyword>
<keyword evidence="14" id="KW-1185">Reference proteome</keyword>
<name>A0ABZ0XV20_9BURK</name>
<evidence type="ECO:0000313" key="13">
    <source>
        <dbReference type="EMBL" id="WQH03086.1"/>
    </source>
</evidence>
<evidence type="ECO:0000256" key="4">
    <source>
        <dbReference type="ARBA" id="ARBA00022519"/>
    </source>
</evidence>
<evidence type="ECO:0000256" key="8">
    <source>
        <dbReference type="ARBA" id="ARBA00023098"/>
    </source>
</evidence>
<evidence type="ECO:0000256" key="10">
    <source>
        <dbReference type="ARBA" id="ARBA00023186"/>
    </source>
</evidence>
<dbReference type="SUPFAM" id="SSF158855">
    <property type="entry name" value="Lipase chaperone-like"/>
    <property type="match status" value="1"/>
</dbReference>
<proteinExistence type="inferred from homology"/>
<gene>
    <name evidence="13" type="ORF">SR858_18735</name>
</gene>
<evidence type="ECO:0000313" key="14">
    <source>
        <dbReference type="Proteomes" id="UP001326110"/>
    </source>
</evidence>
<evidence type="ECO:0000256" key="3">
    <source>
        <dbReference type="ARBA" id="ARBA00022475"/>
    </source>
</evidence>
<evidence type="ECO:0000256" key="2">
    <source>
        <dbReference type="ARBA" id="ARBA00010358"/>
    </source>
</evidence>
<keyword evidence="10" id="KW-0143">Chaperone</keyword>
<comment type="similarity">
    <text evidence="2">Belongs to the lipase chaperone family.</text>
</comment>
<evidence type="ECO:0000256" key="1">
    <source>
        <dbReference type="ARBA" id="ARBA00004383"/>
    </source>
</evidence>
<accession>A0ABZ0XV20</accession>
<keyword evidence="4" id="KW-0997">Cell inner membrane</keyword>